<gene>
    <name evidence="2" type="ORF">HUG10_04080</name>
</gene>
<reference evidence="2 3" key="1">
    <citation type="submission" date="2020-07" db="EMBL/GenBank/DDBJ databases">
        <title>Gai3-2, isolated from salt lake.</title>
        <authorList>
            <person name="Cui H."/>
            <person name="Shi X."/>
        </authorList>
    </citation>
    <scope>NUCLEOTIDE SEQUENCE [LARGE SCALE GENOMIC DNA]</scope>
    <source>
        <strain evidence="2 3">Gai3-2</strain>
    </source>
</reference>
<dbReference type="SUPFAM" id="SSF55961">
    <property type="entry name" value="Bet v1-like"/>
    <property type="match status" value="1"/>
</dbReference>
<evidence type="ECO:0000313" key="3">
    <source>
        <dbReference type="Proteomes" id="UP000509750"/>
    </source>
</evidence>
<dbReference type="OrthoDB" id="10357at2157"/>
<sequence>MSTYRRRMRVDAPFDEVWSFHSRVSGLEAVTPSFMNLRVERVVGPDGEVDPDVLEAGTRLRMSVRPFGVGPRRPWTSYIREREAGETDGYFVDTMEEGPFPAWRHTHRFRADGDGTVVQDDVRYRLPGGPFGRALGPFAVVGFEPMFRHRHRRTRELLE</sequence>
<protein>
    <submittedName>
        <fullName evidence="2">SRPBCC family protein</fullName>
    </submittedName>
</protein>
<dbReference type="EMBL" id="CP058529">
    <property type="protein sequence ID" value="QLG26772.1"/>
    <property type="molecule type" value="Genomic_DNA"/>
</dbReference>
<dbReference type="Proteomes" id="UP000509750">
    <property type="component" value="Chromosome"/>
</dbReference>
<evidence type="ECO:0000259" key="1">
    <source>
        <dbReference type="Pfam" id="PF03364"/>
    </source>
</evidence>
<dbReference type="Pfam" id="PF03364">
    <property type="entry name" value="Polyketide_cyc"/>
    <property type="match status" value="1"/>
</dbReference>
<dbReference type="InterPro" id="IPR005031">
    <property type="entry name" value="COQ10_START"/>
</dbReference>
<organism evidence="2 3">
    <name type="scientific">Halorarum halophilum</name>
    <dbReference type="NCBI Taxonomy" id="2743090"/>
    <lineage>
        <taxon>Archaea</taxon>
        <taxon>Methanobacteriati</taxon>
        <taxon>Methanobacteriota</taxon>
        <taxon>Stenosarchaea group</taxon>
        <taxon>Halobacteria</taxon>
        <taxon>Halobacteriales</taxon>
        <taxon>Haloferacaceae</taxon>
        <taxon>Halorarum</taxon>
    </lineage>
</organism>
<dbReference type="RefSeq" id="WP_179168347.1">
    <property type="nucleotide sequence ID" value="NZ_CP058529.1"/>
</dbReference>
<dbReference type="InterPro" id="IPR023393">
    <property type="entry name" value="START-like_dom_sf"/>
</dbReference>
<dbReference type="CDD" id="cd07820">
    <property type="entry name" value="SRPBCC_3"/>
    <property type="match status" value="1"/>
</dbReference>
<proteinExistence type="predicted"/>
<name>A0A7D5GAN4_9EURY</name>
<dbReference type="AlphaFoldDB" id="A0A7D5GAN4"/>
<dbReference type="Gene3D" id="3.30.530.20">
    <property type="match status" value="1"/>
</dbReference>
<feature type="domain" description="Coenzyme Q-binding protein COQ10 START" evidence="1">
    <location>
        <begin position="10"/>
        <end position="134"/>
    </location>
</feature>
<accession>A0A7D5GAN4</accession>
<evidence type="ECO:0000313" key="2">
    <source>
        <dbReference type="EMBL" id="QLG26772.1"/>
    </source>
</evidence>
<keyword evidence="3" id="KW-1185">Reference proteome</keyword>
<dbReference type="KEGG" id="halg:HUG10_04080"/>
<dbReference type="GeneID" id="56027983"/>